<reference evidence="8 9" key="1">
    <citation type="submission" date="2019-05" db="EMBL/GenBank/DDBJ databases">
        <authorList>
            <person name="Pankratov T."/>
            <person name="Grouzdev D."/>
        </authorList>
    </citation>
    <scope>NUCLEOTIDE SEQUENCE [LARGE SCALE GENOMIC DNA]</scope>
    <source>
        <strain evidence="8 9">KEBCLARHB70R</strain>
    </source>
</reference>
<dbReference type="Pfam" id="PF13440">
    <property type="entry name" value="Polysacc_synt_3"/>
    <property type="match status" value="1"/>
</dbReference>
<comment type="caution">
    <text evidence="8">The sequence shown here is derived from an EMBL/GenBank/DDBJ whole genome shotgun (WGS) entry which is preliminary data.</text>
</comment>
<dbReference type="OrthoDB" id="9770347at2"/>
<dbReference type="RefSeq" id="WP_138326812.1">
    <property type="nucleotide sequence ID" value="NZ_VCDI01000005.1"/>
</dbReference>
<organism evidence="8 9">
    <name type="scientific">Lichenicoccus roseus</name>
    <dbReference type="NCBI Taxonomy" id="2683649"/>
    <lineage>
        <taxon>Bacteria</taxon>
        <taxon>Pseudomonadati</taxon>
        <taxon>Pseudomonadota</taxon>
        <taxon>Alphaproteobacteria</taxon>
        <taxon>Acetobacterales</taxon>
        <taxon>Acetobacteraceae</taxon>
        <taxon>Lichenicoccus</taxon>
    </lineage>
</organism>
<dbReference type="PANTHER" id="PTHR30250">
    <property type="entry name" value="PST FAMILY PREDICTED COLANIC ACID TRANSPORTER"/>
    <property type="match status" value="1"/>
</dbReference>
<evidence type="ECO:0000256" key="3">
    <source>
        <dbReference type="ARBA" id="ARBA00022475"/>
    </source>
</evidence>
<evidence type="ECO:0000256" key="1">
    <source>
        <dbReference type="ARBA" id="ARBA00004651"/>
    </source>
</evidence>
<feature type="transmembrane region" description="Helical" evidence="7">
    <location>
        <begin position="418"/>
        <end position="443"/>
    </location>
</feature>
<name>A0A5R9J2F3_9PROT</name>
<evidence type="ECO:0000256" key="2">
    <source>
        <dbReference type="ARBA" id="ARBA00007430"/>
    </source>
</evidence>
<feature type="transmembrane region" description="Helical" evidence="7">
    <location>
        <begin position="361"/>
        <end position="380"/>
    </location>
</feature>
<feature type="transmembrane region" description="Helical" evidence="7">
    <location>
        <begin position="386"/>
        <end position="406"/>
    </location>
</feature>
<evidence type="ECO:0000256" key="5">
    <source>
        <dbReference type="ARBA" id="ARBA00022989"/>
    </source>
</evidence>
<evidence type="ECO:0000313" key="9">
    <source>
        <dbReference type="Proteomes" id="UP000305654"/>
    </source>
</evidence>
<evidence type="ECO:0000256" key="6">
    <source>
        <dbReference type="ARBA" id="ARBA00023136"/>
    </source>
</evidence>
<dbReference type="Proteomes" id="UP000305654">
    <property type="component" value="Unassembled WGS sequence"/>
</dbReference>
<dbReference type="AlphaFoldDB" id="A0A5R9J2F3"/>
<evidence type="ECO:0000256" key="4">
    <source>
        <dbReference type="ARBA" id="ARBA00022692"/>
    </source>
</evidence>
<evidence type="ECO:0000313" key="8">
    <source>
        <dbReference type="EMBL" id="TLU71742.1"/>
    </source>
</evidence>
<keyword evidence="4 7" id="KW-0812">Transmembrane</keyword>
<dbReference type="GO" id="GO:0005886">
    <property type="term" value="C:plasma membrane"/>
    <property type="evidence" value="ECO:0007669"/>
    <property type="project" value="UniProtKB-SubCell"/>
</dbReference>
<gene>
    <name evidence="8" type="ORF">FE263_14850</name>
</gene>
<protein>
    <submittedName>
        <fullName evidence="8">Lipopolysaccharide biosynthesis protein</fullName>
    </submittedName>
</protein>
<sequence>MQDHRRALGRGFNWLGGATIAAKIIDFATILAMLLFLSKQQVGIASLVISIGMVVEALNGLGTAEALIQAKSVSRPQLDTLFWYVVGAATLVAGLTLATAPAVAWLYGMPAMAQYFVAIAIKQPLVGAALVPLALMNRSLQFERIAIVNVCATFGAALTRLVLGASGAGVWALVAGYVASGLFIMIGAWIAHPFRPRLGVQPASIRPLARFGVRSAASNISEQMFKNIDYMLIGWFYGPALLAVYRVAFDIAMEPAMAVGTLVNRTALPVFARAAGAPAELGSILLWSLGKIAFLVTPLMVALMLAAGPLTALLHDSHGASYAAAAMPLRLLAAAALLRIVTQLFSTMMIGIGRPGLAARLALTTLGLLACSILAVGCTVPAGPGIIAASAIWLAIYPPVLLWLAARLRREWRVRPGPLLAVFAMPVAGSAAMVLVVAGGGLVPGLQHPASQLAVVIAATALTYLGLSRYARRQVPS</sequence>
<proteinExistence type="inferred from homology"/>
<evidence type="ECO:0000256" key="7">
    <source>
        <dbReference type="SAM" id="Phobius"/>
    </source>
</evidence>
<feature type="transmembrane region" description="Helical" evidence="7">
    <location>
        <begin position="230"/>
        <end position="249"/>
    </location>
</feature>
<keyword evidence="9" id="KW-1185">Reference proteome</keyword>
<feature type="transmembrane region" description="Helical" evidence="7">
    <location>
        <begin position="145"/>
        <end position="163"/>
    </location>
</feature>
<feature type="transmembrane region" description="Helical" evidence="7">
    <location>
        <begin position="12"/>
        <end position="36"/>
    </location>
</feature>
<comment type="similarity">
    <text evidence="2">Belongs to the polysaccharide synthase family.</text>
</comment>
<dbReference type="PANTHER" id="PTHR30250:SF10">
    <property type="entry name" value="LIPOPOLYSACCHARIDE BIOSYNTHESIS PROTEIN WZXC"/>
    <property type="match status" value="1"/>
</dbReference>
<feature type="transmembrane region" description="Helical" evidence="7">
    <location>
        <begin position="169"/>
        <end position="191"/>
    </location>
</feature>
<keyword evidence="6 7" id="KW-0472">Membrane</keyword>
<keyword evidence="5 7" id="KW-1133">Transmembrane helix</keyword>
<comment type="subcellular location">
    <subcellularLocation>
        <location evidence="1">Cell membrane</location>
        <topology evidence="1">Multi-pass membrane protein</topology>
    </subcellularLocation>
</comment>
<dbReference type="InterPro" id="IPR050833">
    <property type="entry name" value="Poly_Biosynth_Transport"/>
</dbReference>
<feature type="transmembrane region" description="Helical" evidence="7">
    <location>
        <begin position="42"/>
        <end position="61"/>
    </location>
</feature>
<feature type="transmembrane region" description="Helical" evidence="7">
    <location>
        <begin position="81"/>
        <end position="107"/>
    </location>
</feature>
<dbReference type="EMBL" id="VCDI01000005">
    <property type="protein sequence ID" value="TLU71742.1"/>
    <property type="molecule type" value="Genomic_DNA"/>
</dbReference>
<feature type="transmembrane region" description="Helical" evidence="7">
    <location>
        <begin position="449"/>
        <end position="467"/>
    </location>
</feature>
<feature type="transmembrane region" description="Helical" evidence="7">
    <location>
        <begin position="284"/>
        <end position="307"/>
    </location>
</feature>
<feature type="transmembrane region" description="Helical" evidence="7">
    <location>
        <begin position="319"/>
        <end position="341"/>
    </location>
</feature>
<keyword evidence="3" id="KW-1003">Cell membrane</keyword>
<feature type="transmembrane region" description="Helical" evidence="7">
    <location>
        <begin position="113"/>
        <end position="133"/>
    </location>
</feature>
<accession>A0A5R9J2F3</accession>